<evidence type="ECO:0000313" key="3">
    <source>
        <dbReference type="EMBL" id="RKH01556.1"/>
    </source>
</evidence>
<dbReference type="EMBL" id="RAWE01000069">
    <property type="protein sequence ID" value="RKH01556.1"/>
    <property type="molecule type" value="Genomic_DNA"/>
</dbReference>
<dbReference type="Pfam" id="PF01841">
    <property type="entry name" value="Transglut_core"/>
    <property type="match status" value="1"/>
</dbReference>
<sequence>MKRPLRLRLTLRDLAAGSAFGAMAVSGQLPLWALGVFFGALVLALCDVRLVARHARLSASALLIAAVLLGLQLTSGAMNAVVAACSFAGLIAAQRMLSAPDAAAEGQTHLTGLLMVAGGAALSGDMTYAMCLIAFGVLASLSLALGVVEAAVPDGEPVPVRAVMRPLSAGLAFAVAGAMAFFILFPRLNWAMVGPRSAPGLGAVSAAGYSNTVRLGGAGTIKGNPRVVLRATLTPDPDRDALDAYWVGRTYDTFDGMEWTNVVGARQTERQITLRPASDTLLHQRIELLPAYGARTLIALETPSRLGNAMAHTPTGTRSSPVQLQGGGEVRFTVTAPSYTYEAYSLPPDTKAGLAAGLVQAERDQLLAVPEHLDPRVSQLAARVLQGEKEPLAAARKLAAFLQKDYAYTLEQEGTPEDPLSDFLFVHKGGHCEHFATALTLMLRTQGIAARLATGFYGGTRVDGGYLVRAGDAHAWTHVLVPGRGFVTVDATPPSNRTSQGSVLLEKLLAFYEAVEARWRNSVVDYSFRDQFELASALVRPPRRPRGATENETPSRLPPARAWVTAAVVAFGVWRAGRFVSRWTRRAPALEATRFLDRVDALLQRAHVPRFEHESLEDLTTRLAREGHPLALALTPLTRRYLEARFGGRVLREGEAEHLLATLRRALDAEAARRAVKTAGQAGPTARAS</sequence>
<evidence type="ECO:0000259" key="2">
    <source>
        <dbReference type="SMART" id="SM00460"/>
    </source>
</evidence>
<evidence type="ECO:0000256" key="1">
    <source>
        <dbReference type="SAM" id="Phobius"/>
    </source>
</evidence>
<proteinExistence type="predicted"/>
<protein>
    <submittedName>
        <fullName evidence="3">DUF3488 domain-containing protein</fullName>
    </submittedName>
</protein>
<gene>
    <name evidence="3" type="ORF">D7X32_19775</name>
</gene>
<feature type="domain" description="Transglutaminase-like" evidence="2">
    <location>
        <begin position="424"/>
        <end position="493"/>
    </location>
</feature>
<comment type="caution">
    <text evidence="3">The sequence shown here is derived from an EMBL/GenBank/DDBJ whole genome shotgun (WGS) entry which is preliminary data.</text>
</comment>
<evidence type="ECO:0000313" key="4">
    <source>
        <dbReference type="Proteomes" id="UP000268313"/>
    </source>
</evidence>
<keyword evidence="1" id="KW-0472">Membrane</keyword>
<dbReference type="SUPFAM" id="SSF54001">
    <property type="entry name" value="Cysteine proteinases"/>
    <property type="match status" value="1"/>
</dbReference>
<dbReference type="RefSeq" id="WP_120604122.1">
    <property type="nucleotide sequence ID" value="NZ_JABFJX010000135.1"/>
</dbReference>
<dbReference type="Pfam" id="PF11992">
    <property type="entry name" value="TgpA_N"/>
    <property type="match status" value="1"/>
</dbReference>
<dbReference type="InterPro" id="IPR052901">
    <property type="entry name" value="Bact_TGase-like"/>
</dbReference>
<organism evidence="3 4">
    <name type="scientific">Corallococcus carmarthensis</name>
    <dbReference type="NCBI Taxonomy" id="2316728"/>
    <lineage>
        <taxon>Bacteria</taxon>
        <taxon>Pseudomonadati</taxon>
        <taxon>Myxococcota</taxon>
        <taxon>Myxococcia</taxon>
        <taxon>Myxococcales</taxon>
        <taxon>Cystobacterineae</taxon>
        <taxon>Myxococcaceae</taxon>
        <taxon>Corallococcus</taxon>
    </lineage>
</organism>
<keyword evidence="1" id="KW-0812">Transmembrane</keyword>
<dbReference type="InterPro" id="IPR038765">
    <property type="entry name" value="Papain-like_cys_pep_sf"/>
</dbReference>
<dbReference type="Proteomes" id="UP000268313">
    <property type="component" value="Unassembled WGS sequence"/>
</dbReference>
<dbReference type="AlphaFoldDB" id="A0A3A8K243"/>
<dbReference type="InterPro" id="IPR002931">
    <property type="entry name" value="Transglutaminase-like"/>
</dbReference>
<feature type="transmembrane region" description="Helical" evidence="1">
    <location>
        <begin position="126"/>
        <end position="148"/>
    </location>
</feature>
<dbReference type="Gene3D" id="3.10.620.30">
    <property type="match status" value="1"/>
</dbReference>
<feature type="transmembrane region" description="Helical" evidence="1">
    <location>
        <begin position="31"/>
        <end position="50"/>
    </location>
</feature>
<dbReference type="OrthoDB" id="9804872at2"/>
<dbReference type="SMART" id="SM00460">
    <property type="entry name" value="TGc"/>
    <property type="match status" value="1"/>
</dbReference>
<keyword evidence="4" id="KW-1185">Reference proteome</keyword>
<accession>A0A3A8K243</accession>
<reference evidence="4" key="1">
    <citation type="submission" date="2018-09" db="EMBL/GenBank/DDBJ databases">
        <authorList>
            <person name="Livingstone P.G."/>
            <person name="Whitworth D.E."/>
        </authorList>
    </citation>
    <scope>NUCLEOTIDE SEQUENCE [LARGE SCALE GENOMIC DNA]</scope>
    <source>
        <strain evidence="4">CA043D</strain>
    </source>
</reference>
<keyword evidence="1" id="KW-1133">Transmembrane helix</keyword>
<name>A0A3A8K243_9BACT</name>
<dbReference type="Pfam" id="PF13559">
    <property type="entry name" value="DUF4129"/>
    <property type="match status" value="1"/>
</dbReference>
<dbReference type="InterPro" id="IPR025403">
    <property type="entry name" value="TgpA-like_C"/>
</dbReference>
<dbReference type="InterPro" id="IPR021878">
    <property type="entry name" value="TgpA_N"/>
</dbReference>
<dbReference type="PANTHER" id="PTHR42736:SF1">
    <property type="entry name" value="PROTEIN-GLUTAMINE GAMMA-GLUTAMYLTRANSFERASE"/>
    <property type="match status" value="1"/>
</dbReference>
<feature type="transmembrane region" description="Helical" evidence="1">
    <location>
        <begin position="62"/>
        <end position="91"/>
    </location>
</feature>
<dbReference type="PANTHER" id="PTHR42736">
    <property type="entry name" value="PROTEIN-GLUTAMINE GAMMA-GLUTAMYLTRANSFERASE"/>
    <property type="match status" value="1"/>
</dbReference>
<feature type="transmembrane region" description="Helical" evidence="1">
    <location>
        <begin position="169"/>
        <end position="188"/>
    </location>
</feature>